<evidence type="ECO:0000313" key="2">
    <source>
        <dbReference type="Proteomes" id="UP000032250"/>
    </source>
</evidence>
<sequence>MALFKNMAITNQGMALYAKAQAGQEIHFTKMQVGSGLIETQNPVTLLALLDPKLDVPITSITANPEMKSATIIGNITNKDVTEATYICELGLFAKDPDEGEILYGYVSAGQYGDYYAPEAQGPYSWQYEINAAIGNAANVTAEVSRLNWDHSVINSNKTFLHLTGGNQKEINKSIDDNFESVTKQLAEMATEIENNDKDIKFLNIIKRNISIKTIGWVKDSTLELYKYKIQDADITENTIVDVNIKISDLEKASNFKSSNQSFNGYVEIYSDEAPKESIICDLKLVRQVL</sequence>
<comment type="caution">
    <text evidence="1">The sequence shown here is derived from an EMBL/GenBank/DDBJ whole genome shotgun (WGS) entry which is preliminary data.</text>
</comment>
<name>A0A0D1BQ74_CLOBO</name>
<protein>
    <submittedName>
        <fullName evidence="1">Uncharacterized protein</fullName>
    </submittedName>
</protein>
<reference evidence="1 2" key="1">
    <citation type="submission" date="2014-06" db="EMBL/GenBank/DDBJ databases">
        <title>Genome characterization of distinct group I Clostridium botulinum lineages.</title>
        <authorList>
            <person name="Giordani F."/>
            <person name="Anselmo A."/>
            <person name="Fillo S."/>
            <person name="Palozzi A.M."/>
            <person name="Fortunato A."/>
            <person name="Gentile B."/>
            <person name="Ciammaruconi A."/>
            <person name="Anniballi F."/>
            <person name="De Medici D."/>
            <person name="Lista F."/>
        </authorList>
    </citation>
    <scope>NUCLEOTIDE SEQUENCE [LARGE SCALE GENOMIC DNA]</scope>
    <source>
        <strain evidence="1 2">B2 450</strain>
    </source>
</reference>
<proteinExistence type="predicted"/>
<dbReference type="OrthoDB" id="1624444at2"/>
<dbReference type="Proteomes" id="UP000032250">
    <property type="component" value="Unassembled WGS sequence"/>
</dbReference>
<organism evidence="1 2">
    <name type="scientific">Clostridium botulinum B2 450</name>
    <dbReference type="NCBI Taxonomy" id="1379739"/>
    <lineage>
        <taxon>Bacteria</taxon>
        <taxon>Bacillati</taxon>
        <taxon>Bacillota</taxon>
        <taxon>Clostridia</taxon>
        <taxon>Eubacteriales</taxon>
        <taxon>Clostridiaceae</taxon>
        <taxon>Clostridium</taxon>
    </lineage>
</organism>
<dbReference type="AlphaFoldDB" id="A0A0D1BQ74"/>
<dbReference type="PATRIC" id="fig|1379739.3.peg.3607"/>
<evidence type="ECO:0000313" key="1">
    <source>
        <dbReference type="EMBL" id="KIS22007.1"/>
    </source>
</evidence>
<accession>A0A0D1BQ74</accession>
<gene>
    <name evidence="1" type="ORF">N495_16070</name>
</gene>
<dbReference type="EMBL" id="JXSU01000008">
    <property type="protein sequence ID" value="KIS22007.1"/>
    <property type="molecule type" value="Genomic_DNA"/>
</dbReference>
<dbReference type="RefSeq" id="WP_043032482.1">
    <property type="nucleotide sequence ID" value="NZ_JXSU01000008.1"/>
</dbReference>
<dbReference type="HOGENOM" id="CLU_958783_0_0_9"/>